<comment type="caution">
    <text evidence="1">The sequence shown here is derived from an EMBL/GenBank/DDBJ whole genome shotgun (WGS) entry which is preliminary data.</text>
</comment>
<feature type="non-terminal residue" evidence="1">
    <location>
        <position position="1"/>
    </location>
</feature>
<name>A0A9D2JRT1_9FIRM</name>
<evidence type="ECO:0000313" key="1">
    <source>
        <dbReference type="EMBL" id="HIZ64358.1"/>
    </source>
</evidence>
<evidence type="ECO:0008006" key="3">
    <source>
        <dbReference type="Google" id="ProtNLM"/>
    </source>
</evidence>
<dbReference type="AlphaFoldDB" id="A0A9D2JRT1"/>
<accession>A0A9D2JRT1</accession>
<evidence type="ECO:0000313" key="2">
    <source>
        <dbReference type="Proteomes" id="UP000824056"/>
    </source>
</evidence>
<sequence length="370" mass="42858">ADLYFVFRNVLPRYEGEILAALLKVSSLGYDMEKVSFDTYPLELIAEAYQEIGITKKTSELISMKESYDDYRYNELIYHFHRESYCSGKAQICITTHNEVVSLLSADGIPCLKSERTFDTIRISIRNLQMKYLEMQDTQKNIAVLGIQTYMENEYNTTANNEYQYITDRLHVMEQVYLTAQTLQAAVVEGPHDAVYLFTTREILERETKNFTKFRIAEQLYHKIFVRLSMGIGFGTTMSEAKQNAILGMERSRKYSLPAVFLVYGKNRIAGPIEFRHRREESQLPIDQNLEKISQITKISMNQLTKIKSAMIKYSKNTFTSQELASVCGISSRTMNRIIERLIDCQYAIVSGKTVRSEAGRPRRILHFYI</sequence>
<proteinExistence type="predicted"/>
<dbReference type="Gene3D" id="3.30.70.270">
    <property type="match status" value="1"/>
</dbReference>
<dbReference type="Proteomes" id="UP000824056">
    <property type="component" value="Unassembled WGS sequence"/>
</dbReference>
<protein>
    <recommendedName>
        <fullName evidence="3">HTH domain-containing protein</fullName>
    </recommendedName>
</protein>
<dbReference type="InterPro" id="IPR043128">
    <property type="entry name" value="Rev_trsase/Diguanyl_cyclase"/>
</dbReference>
<organism evidence="1 2">
    <name type="scientific">Candidatus Blautia pullicola</name>
    <dbReference type="NCBI Taxonomy" id="2838498"/>
    <lineage>
        <taxon>Bacteria</taxon>
        <taxon>Bacillati</taxon>
        <taxon>Bacillota</taxon>
        <taxon>Clostridia</taxon>
        <taxon>Lachnospirales</taxon>
        <taxon>Lachnospiraceae</taxon>
        <taxon>Blautia</taxon>
    </lineage>
</organism>
<dbReference type="EMBL" id="DXBG01000012">
    <property type="protein sequence ID" value="HIZ64358.1"/>
    <property type="molecule type" value="Genomic_DNA"/>
</dbReference>
<gene>
    <name evidence="1" type="ORF">H9809_00395</name>
</gene>
<reference evidence="1" key="2">
    <citation type="submission" date="2021-04" db="EMBL/GenBank/DDBJ databases">
        <authorList>
            <person name="Gilroy R."/>
        </authorList>
    </citation>
    <scope>NUCLEOTIDE SEQUENCE</scope>
    <source>
        <strain evidence="1">1068</strain>
    </source>
</reference>
<reference evidence="1" key="1">
    <citation type="journal article" date="2021" name="PeerJ">
        <title>Extensive microbial diversity within the chicken gut microbiome revealed by metagenomics and culture.</title>
        <authorList>
            <person name="Gilroy R."/>
            <person name="Ravi A."/>
            <person name="Getino M."/>
            <person name="Pursley I."/>
            <person name="Horton D.L."/>
            <person name="Alikhan N.F."/>
            <person name="Baker D."/>
            <person name="Gharbi K."/>
            <person name="Hall N."/>
            <person name="Watson M."/>
            <person name="Adriaenssens E.M."/>
            <person name="Foster-Nyarko E."/>
            <person name="Jarju S."/>
            <person name="Secka A."/>
            <person name="Antonio M."/>
            <person name="Oren A."/>
            <person name="Chaudhuri R.R."/>
            <person name="La Ragione R."/>
            <person name="Hildebrand F."/>
            <person name="Pallen M.J."/>
        </authorList>
    </citation>
    <scope>NUCLEOTIDE SEQUENCE</scope>
    <source>
        <strain evidence="1">1068</strain>
    </source>
</reference>